<dbReference type="GO" id="GO:0005886">
    <property type="term" value="C:plasma membrane"/>
    <property type="evidence" value="ECO:0007669"/>
    <property type="project" value="UniProtKB-SubCell"/>
</dbReference>
<name>A0A411HF46_9GAMM</name>
<evidence type="ECO:0000256" key="7">
    <source>
        <dbReference type="SAM" id="Phobius"/>
    </source>
</evidence>
<dbReference type="Pfam" id="PF12704">
    <property type="entry name" value="MacB_PCD"/>
    <property type="match status" value="1"/>
</dbReference>
<evidence type="ECO:0000256" key="3">
    <source>
        <dbReference type="ARBA" id="ARBA00022692"/>
    </source>
</evidence>
<dbReference type="InterPro" id="IPR025857">
    <property type="entry name" value="MacB_PCD"/>
</dbReference>
<dbReference type="AlphaFoldDB" id="A0A411HF46"/>
<feature type="transmembrane region" description="Helical" evidence="7">
    <location>
        <begin position="320"/>
        <end position="342"/>
    </location>
</feature>
<keyword evidence="2" id="KW-1003">Cell membrane</keyword>
<keyword evidence="4 7" id="KW-1133">Transmembrane helix</keyword>
<feature type="transmembrane region" description="Helical" evidence="7">
    <location>
        <begin position="715"/>
        <end position="739"/>
    </location>
</feature>
<dbReference type="InterPro" id="IPR050250">
    <property type="entry name" value="Macrolide_Exporter_MacB"/>
</dbReference>
<evidence type="ECO:0000256" key="4">
    <source>
        <dbReference type="ARBA" id="ARBA00022989"/>
    </source>
</evidence>
<dbReference type="PANTHER" id="PTHR30572:SF4">
    <property type="entry name" value="ABC TRANSPORTER PERMEASE YTRF"/>
    <property type="match status" value="1"/>
</dbReference>
<feature type="transmembrane region" description="Helical" evidence="7">
    <location>
        <begin position="267"/>
        <end position="287"/>
    </location>
</feature>
<keyword evidence="5 7" id="KW-0472">Membrane</keyword>
<evidence type="ECO:0000259" key="8">
    <source>
        <dbReference type="Pfam" id="PF02687"/>
    </source>
</evidence>
<dbReference type="OrthoDB" id="9770036at2"/>
<accession>A0A411HF46</accession>
<evidence type="ECO:0000256" key="1">
    <source>
        <dbReference type="ARBA" id="ARBA00004651"/>
    </source>
</evidence>
<evidence type="ECO:0000313" key="11">
    <source>
        <dbReference type="Proteomes" id="UP000291562"/>
    </source>
</evidence>
<comment type="subcellular location">
    <subcellularLocation>
        <location evidence="1">Cell membrane</location>
        <topology evidence="1">Multi-pass membrane protein</topology>
    </subcellularLocation>
</comment>
<dbReference type="InterPro" id="IPR003838">
    <property type="entry name" value="ABC3_permease_C"/>
</dbReference>
<dbReference type="KEGG" id="xbc:ELE36_01200"/>
<dbReference type="EMBL" id="CP035704">
    <property type="protein sequence ID" value="QBB69108.1"/>
    <property type="molecule type" value="Genomic_DNA"/>
</dbReference>
<feature type="domain" description="ABC3 transporter permease C-terminal" evidence="8">
    <location>
        <begin position="675"/>
        <end position="785"/>
    </location>
</feature>
<dbReference type="Pfam" id="PF02687">
    <property type="entry name" value="FtsX"/>
    <property type="match status" value="2"/>
</dbReference>
<evidence type="ECO:0000256" key="5">
    <source>
        <dbReference type="ARBA" id="ARBA00023136"/>
    </source>
</evidence>
<sequence>MNFASLLRRQMRTPFFTVTVIVLIAFVVAINAAAFGAIHALRWKALPYADADNLVDLQAELPKFGFTLGLTEKLREDIVVDKAHFSGALGFVKTRGEEDGRSWQMLRVSQEFSQVLGVSAALGRSFAPTDAKPGDDAVLVLSDAIWRARFNADPNVIGQQVRLHDRSYSVIGVMPRGFAFPDATTDAWRPYVMTDAERAQSEKGNVGDIDVVARLAPGTSVDQAHAALAAILEHEPSMQGLRGGPGLSAHARLWRERFTAAHWQSLALLQLAALVLLAVVAANLVNLQLDRLLARSRELEIRRAIGASEAAILRGVMLDLGAPVAIGLGLGLVLAPLLLGLIQQRGLLPDDLAQGSGFGVAMMGAGLAVTLAVLSSASLAIFAARRSSSLSSRAGITGLGRVRPAMLVAQVMLTTALLGSSGLLLRSAVNLVSIDAGFDTRGVVLTAIDPVGVSMRGKHYNANTDAARFRPMVESLRADIANLPGVDYAAVSTMPPFSGWESVSSIRLPGETDNREVRDRGVGPGYFSALGIGLGAGRDFEPTDFGEASPVIVDELYRDRFLRDGDTLSAYVEIPIDADNYRRARIIGVVHTVKHESLGEAANLPTLYHFNAAPLPIFWLVTRTSLDPAAFAETLRQQIHTHMPDVDIGVNKPMSELVGKTLSGRRALLEALGGFAIATLILAALGLTAVLGFAVRRRLPEFGVRMALGAKASRIIGLVMRQGGALIALGTALGVALGIPLARLLSDRLFGIAFSDPQTWTATALIVSAVAAFACWLPAWRAAAVDPTIALRHE</sequence>
<keyword evidence="3 7" id="KW-0812">Transmembrane</keyword>
<feature type="transmembrane region" description="Helical" evidence="7">
    <location>
        <begin position="405"/>
        <end position="425"/>
    </location>
</feature>
<gene>
    <name evidence="10" type="ORF">ELE36_01200</name>
</gene>
<feature type="domain" description="MacB-like periplasmic core" evidence="9">
    <location>
        <begin position="18"/>
        <end position="230"/>
    </location>
</feature>
<feature type="transmembrane region" description="Helical" evidence="7">
    <location>
        <begin position="759"/>
        <end position="779"/>
    </location>
</feature>
<evidence type="ECO:0000256" key="6">
    <source>
        <dbReference type="ARBA" id="ARBA00038076"/>
    </source>
</evidence>
<dbReference type="Proteomes" id="UP000291562">
    <property type="component" value="Chromosome"/>
</dbReference>
<feature type="transmembrane region" description="Helical" evidence="7">
    <location>
        <begin position="362"/>
        <end position="384"/>
    </location>
</feature>
<feature type="domain" description="ABC3 transporter permease C-terminal" evidence="8">
    <location>
        <begin position="272"/>
        <end position="383"/>
    </location>
</feature>
<dbReference type="RefSeq" id="WP_129831364.1">
    <property type="nucleotide sequence ID" value="NZ_CP035704.1"/>
</dbReference>
<proteinExistence type="inferred from homology"/>
<keyword evidence="11" id="KW-1185">Reference proteome</keyword>
<evidence type="ECO:0000313" key="10">
    <source>
        <dbReference type="EMBL" id="QBB69108.1"/>
    </source>
</evidence>
<feature type="transmembrane region" description="Helical" evidence="7">
    <location>
        <begin position="671"/>
        <end position="695"/>
    </location>
</feature>
<evidence type="ECO:0000259" key="9">
    <source>
        <dbReference type="Pfam" id="PF12704"/>
    </source>
</evidence>
<reference evidence="10 11" key="1">
    <citation type="submission" date="2019-01" db="EMBL/GenBank/DDBJ databases">
        <title>Pseudolysobacter antarctica gen. nov., sp. nov., isolated from Fildes Peninsula, Antarctica.</title>
        <authorList>
            <person name="Wei Z."/>
            <person name="Peng F."/>
        </authorList>
    </citation>
    <scope>NUCLEOTIDE SEQUENCE [LARGE SCALE GENOMIC DNA]</scope>
    <source>
        <strain evidence="10 11">AQ6-296</strain>
    </source>
</reference>
<comment type="similarity">
    <text evidence="6">Belongs to the ABC-4 integral membrane protein family.</text>
</comment>
<protein>
    <submittedName>
        <fullName evidence="10">FtsX-like permease family protein</fullName>
    </submittedName>
</protein>
<evidence type="ECO:0000256" key="2">
    <source>
        <dbReference type="ARBA" id="ARBA00022475"/>
    </source>
</evidence>
<dbReference type="PANTHER" id="PTHR30572">
    <property type="entry name" value="MEMBRANE COMPONENT OF TRANSPORTER-RELATED"/>
    <property type="match status" value="1"/>
</dbReference>
<dbReference type="GO" id="GO:0022857">
    <property type="term" value="F:transmembrane transporter activity"/>
    <property type="evidence" value="ECO:0007669"/>
    <property type="project" value="TreeGrafter"/>
</dbReference>
<organism evidence="10 11">
    <name type="scientific">Pseudolysobacter antarcticus</name>
    <dbReference type="NCBI Taxonomy" id="2511995"/>
    <lineage>
        <taxon>Bacteria</taxon>
        <taxon>Pseudomonadati</taxon>
        <taxon>Pseudomonadota</taxon>
        <taxon>Gammaproteobacteria</taxon>
        <taxon>Lysobacterales</taxon>
        <taxon>Rhodanobacteraceae</taxon>
        <taxon>Pseudolysobacter</taxon>
    </lineage>
</organism>